<sequence length="171" mass="19792">MVQKQKELVREQQELEREKERLDREFQLEKLSYFEGVAGGLGVSGDFEGLKNLMITDQLKRRVPGAAREQFVDIWVKSIVPCDLADKLEEYESVRAIYTEREAHSNDTRYKPTNNKFVSDNKGVSLQPKDTPFLSKAKLPKESNTGTNRSFKPKCFICENVEHFCSRMPEK</sequence>
<dbReference type="Proteomes" id="UP000886998">
    <property type="component" value="Unassembled WGS sequence"/>
</dbReference>
<keyword evidence="4" id="KW-1185">Reference proteome</keyword>
<dbReference type="AlphaFoldDB" id="A0A8X7CRC9"/>
<feature type="region of interest" description="Disordered" evidence="2">
    <location>
        <begin position="108"/>
        <end position="147"/>
    </location>
</feature>
<dbReference type="EMBL" id="BMAV01022698">
    <property type="protein sequence ID" value="GFY77901.1"/>
    <property type="molecule type" value="Genomic_DNA"/>
</dbReference>
<accession>A0A8X7CRC9</accession>
<evidence type="ECO:0000256" key="1">
    <source>
        <dbReference type="SAM" id="Coils"/>
    </source>
</evidence>
<organism evidence="3 4">
    <name type="scientific">Trichonephila inaurata madagascariensis</name>
    <dbReference type="NCBI Taxonomy" id="2747483"/>
    <lineage>
        <taxon>Eukaryota</taxon>
        <taxon>Metazoa</taxon>
        <taxon>Ecdysozoa</taxon>
        <taxon>Arthropoda</taxon>
        <taxon>Chelicerata</taxon>
        <taxon>Arachnida</taxon>
        <taxon>Araneae</taxon>
        <taxon>Araneomorphae</taxon>
        <taxon>Entelegynae</taxon>
        <taxon>Araneoidea</taxon>
        <taxon>Nephilidae</taxon>
        <taxon>Trichonephila</taxon>
        <taxon>Trichonephila inaurata</taxon>
    </lineage>
</organism>
<feature type="compositionally biased region" description="Polar residues" evidence="2">
    <location>
        <begin position="111"/>
        <end position="124"/>
    </location>
</feature>
<evidence type="ECO:0000313" key="4">
    <source>
        <dbReference type="Proteomes" id="UP000886998"/>
    </source>
</evidence>
<evidence type="ECO:0000313" key="3">
    <source>
        <dbReference type="EMBL" id="GFY77901.1"/>
    </source>
</evidence>
<feature type="coiled-coil region" evidence="1">
    <location>
        <begin position="1"/>
        <end position="32"/>
    </location>
</feature>
<proteinExistence type="predicted"/>
<keyword evidence="1" id="KW-0175">Coiled coil</keyword>
<name>A0A8X7CRC9_9ARAC</name>
<gene>
    <name evidence="3" type="ORF">TNIN_132811</name>
</gene>
<reference evidence="3" key="1">
    <citation type="submission" date="2020-08" db="EMBL/GenBank/DDBJ databases">
        <title>Multicomponent nature underlies the extraordinary mechanical properties of spider dragline silk.</title>
        <authorList>
            <person name="Kono N."/>
            <person name="Nakamura H."/>
            <person name="Mori M."/>
            <person name="Yoshida Y."/>
            <person name="Ohtoshi R."/>
            <person name="Malay A.D."/>
            <person name="Moran D.A.P."/>
            <person name="Tomita M."/>
            <person name="Numata K."/>
            <person name="Arakawa K."/>
        </authorList>
    </citation>
    <scope>NUCLEOTIDE SEQUENCE</scope>
</reference>
<evidence type="ECO:0000256" key="2">
    <source>
        <dbReference type="SAM" id="MobiDB-lite"/>
    </source>
</evidence>
<comment type="caution">
    <text evidence="3">The sequence shown here is derived from an EMBL/GenBank/DDBJ whole genome shotgun (WGS) entry which is preliminary data.</text>
</comment>
<protein>
    <submittedName>
        <fullName evidence="3">CCHC-type domain-containing protein</fullName>
    </submittedName>
</protein>